<reference evidence="1" key="1">
    <citation type="journal article" date="2015" name="Nature">
        <title>Complex archaea that bridge the gap between prokaryotes and eukaryotes.</title>
        <authorList>
            <person name="Spang A."/>
            <person name="Saw J.H."/>
            <person name="Jorgensen S.L."/>
            <person name="Zaremba-Niedzwiedzka K."/>
            <person name="Martijn J."/>
            <person name="Lind A.E."/>
            <person name="van Eijk R."/>
            <person name="Schleper C."/>
            <person name="Guy L."/>
            <person name="Ettema T.J."/>
        </authorList>
    </citation>
    <scope>NUCLEOTIDE SEQUENCE</scope>
</reference>
<sequence>MKKVIVFVMMLGFICFSGCAAGSATAIYSVRAKTAEELSPEAEQRLVDRIMRDVKLWHEANK</sequence>
<organism evidence="1">
    <name type="scientific">marine sediment metagenome</name>
    <dbReference type="NCBI Taxonomy" id="412755"/>
    <lineage>
        <taxon>unclassified sequences</taxon>
        <taxon>metagenomes</taxon>
        <taxon>ecological metagenomes</taxon>
    </lineage>
</organism>
<dbReference type="EMBL" id="LAZR01022729">
    <property type="protein sequence ID" value="KKL80867.1"/>
    <property type="molecule type" value="Genomic_DNA"/>
</dbReference>
<dbReference type="AlphaFoldDB" id="A0A0F9I0H2"/>
<protein>
    <submittedName>
        <fullName evidence="1">Uncharacterized protein</fullName>
    </submittedName>
</protein>
<evidence type="ECO:0000313" key="1">
    <source>
        <dbReference type="EMBL" id="KKL80867.1"/>
    </source>
</evidence>
<gene>
    <name evidence="1" type="ORF">LCGC14_2000520</name>
</gene>
<proteinExistence type="predicted"/>
<accession>A0A0F9I0H2</accession>
<comment type="caution">
    <text evidence="1">The sequence shown here is derived from an EMBL/GenBank/DDBJ whole genome shotgun (WGS) entry which is preliminary data.</text>
</comment>
<name>A0A0F9I0H2_9ZZZZ</name>